<reference evidence="24" key="2">
    <citation type="submission" date="2025-08" db="UniProtKB">
        <authorList>
            <consortium name="Ensembl"/>
        </authorList>
    </citation>
    <scope>IDENTIFICATION</scope>
</reference>
<accession>A0AAQ4NTL3</accession>
<feature type="domain" description="Protein kinase" evidence="22">
    <location>
        <begin position="421"/>
        <end position="678"/>
    </location>
</feature>
<dbReference type="FunFam" id="3.10.20.230:FF:000002">
    <property type="entry name" value="serine/threonine-protein kinase DCLK2 isoform X1"/>
    <property type="match status" value="1"/>
</dbReference>
<keyword evidence="11 19" id="KW-0067">ATP-binding</keyword>
<keyword evidence="8" id="KW-0677">Repeat</keyword>
<evidence type="ECO:0000256" key="15">
    <source>
        <dbReference type="ARBA" id="ARBA00070436"/>
    </source>
</evidence>
<evidence type="ECO:0000256" key="16">
    <source>
        <dbReference type="ARBA" id="ARBA00079695"/>
    </source>
</evidence>
<feature type="compositionally biased region" description="Low complexity" evidence="20">
    <location>
        <begin position="349"/>
        <end position="368"/>
    </location>
</feature>
<dbReference type="Gene3D" id="3.10.20.230">
    <property type="entry name" value="Doublecortin domain"/>
    <property type="match status" value="2"/>
</dbReference>
<dbReference type="GeneTree" id="ENSGT00940000154895"/>
<dbReference type="GO" id="GO:0004674">
    <property type="term" value="F:protein serine/threonine kinase activity"/>
    <property type="evidence" value="ECO:0007669"/>
    <property type="project" value="UniProtKB-KW"/>
</dbReference>
<evidence type="ECO:0000256" key="1">
    <source>
        <dbReference type="ARBA" id="ARBA00004245"/>
    </source>
</evidence>
<dbReference type="Pfam" id="PF03607">
    <property type="entry name" value="DCX"/>
    <property type="match status" value="2"/>
</dbReference>
<dbReference type="FunFam" id="1.10.510.10:FF:000066">
    <property type="entry name" value="Serine/threonine-protein kinase DCLK1 isoform 2"/>
    <property type="match status" value="1"/>
</dbReference>
<evidence type="ECO:0000256" key="6">
    <source>
        <dbReference type="ARBA" id="ARBA00022553"/>
    </source>
</evidence>
<keyword evidence="25" id="KW-1185">Reference proteome</keyword>
<dbReference type="SUPFAM" id="SSF56112">
    <property type="entry name" value="Protein kinase-like (PK-like)"/>
    <property type="match status" value="1"/>
</dbReference>
<evidence type="ECO:0000259" key="22">
    <source>
        <dbReference type="PROSITE" id="PS50011"/>
    </source>
</evidence>
<organism evidence="24 25">
    <name type="scientific">Gasterosteus aculeatus aculeatus</name>
    <name type="common">three-spined stickleback</name>
    <dbReference type="NCBI Taxonomy" id="481459"/>
    <lineage>
        <taxon>Eukaryota</taxon>
        <taxon>Metazoa</taxon>
        <taxon>Chordata</taxon>
        <taxon>Craniata</taxon>
        <taxon>Vertebrata</taxon>
        <taxon>Euteleostomi</taxon>
        <taxon>Actinopterygii</taxon>
        <taxon>Neopterygii</taxon>
        <taxon>Teleostei</taxon>
        <taxon>Neoteleostei</taxon>
        <taxon>Acanthomorphata</taxon>
        <taxon>Eupercaria</taxon>
        <taxon>Perciformes</taxon>
        <taxon>Cottioidei</taxon>
        <taxon>Gasterosteales</taxon>
        <taxon>Gasterosteidae</taxon>
        <taxon>Gasterosteus</taxon>
    </lineage>
</organism>
<feature type="domain" description="Doublecortin" evidence="23">
    <location>
        <begin position="193"/>
        <end position="276"/>
    </location>
</feature>
<feature type="compositionally biased region" description="Low complexity" evidence="20">
    <location>
        <begin position="25"/>
        <end position="38"/>
    </location>
</feature>
<evidence type="ECO:0000256" key="2">
    <source>
        <dbReference type="ARBA" id="ARBA00005354"/>
    </source>
</evidence>
<comment type="catalytic activity">
    <reaction evidence="13">
        <text>L-threonyl-[protein] + ATP = O-phospho-L-threonyl-[protein] + ADP + H(+)</text>
        <dbReference type="Rhea" id="RHEA:46608"/>
        <dbReference type="Rhea" id="RHEA-COMP:11060"/>
        <dbReference type="Rhea" id="RHEA-COMP:11605"/>
        <dbReference type="ChEBI" id="CHEBI:15378"/>
        <dbReference type="ChEBI" id="CHEBI:30013"/>
        <dbReference type="ChEBI" id="CHEBI:30616"/>
        <dbReference type="ChEBI" id="CHEBI:61977"/>
        <dbReference type="ChEBI" id="CHEBI:456216"/>
        <dbReference type="EC" id="2.7.11.1"/>
    </reaction>
</comment>
<dbReference type="PROSITE" id="PS50309">
    <property type="entry name" value="DC"/>
    <property type="match status" value="2"/>
</dbReference>
<evidence type="ECO:0000256" key="12">
    <source>
        <dbReference type="ARBA" id="ARBA00023212"/>
    </source>
</evidence>
<keyword evidence="21" id="KW-1133">Transmembrane helix</keyword>
<keyword evidence="4" id="KW-0963">Cytoplasm</keyword>
<comment type="subcellular location">
    <subcellularLocation>
        <location evidence="1">Cytoplasm</location>
        <location evidence="1">Cytoskeleton</location>
    </subcellularLocation>
</comment>
<evidence type="ECO:0000313" key="25">
    <source>
        <dbReference type="Proteomes" id="UP000007635"/>
    </source>
</evidence>
<keyword evidence="9 19" id="KW-0547">Nucleotide-binding</keyword>
<evidence type="ECO:0000256" key="10">
    <source>
        <dbReference type="ARBA" id="ARBA00022777"/>
    </source>
</evidence>
<feature type="compositionally biased region" description="Basic residues" evidence="20">
    <location>
        <begin position="299"/>
        <end position="311"/>
    </location>
</feature>
<reference evidence="24" key="3">
    <citation type="submission" date="2025-09" db="UniProtKB">
        <authorList>
            <consortium name="Ensembl"/>
        </authorList>
    </citation>
    <scope>IDENTIFICATION</scope>
</reference>
<protein>
    <recommendedName>
        <fullName evidence="15">Serine/threonine-protein kinase DCLK2</fullName>
        <ecNumber evidence="3">2.7.11.1</ecNumber>
    </recommendedName>
    <alternativeName>
        <fullName evidence="18">CaMK-like CREB regulatory kinase 2</fullName>
    </alternativeName>
    <alternativeName>
        <fullName evidence="16">Doublecortin-like and CAM kinase-like 2</fullName>
    </alternativeName>
    <alternativeName>
        <fullName evidence="17">Doublecortin-like kinase 2</fullName>
    </alternativeName>
</protein>
<evidence type="ECO:0000256" key="8">
    <source>
        <dbReference type="ARBA" id="ARBA00022737"/>
    </source>
</evidence>
<dbReference type="InterPro" id="IPR008271">
    <property type="entry name" value="Ser/Thr_kinase_AS"/>
</dbReference>
<dbReference type="PROSITE" id="PS50011">
    <property type="entry name" value="PROTEIN_KINASE_DOM"/>
    <property type="match status" value="1"/>
</dbReference>
<keyword evidence="10" id="KW-0418">Kinase</keyword>
<reference evidence="24 25" key="1">
    <citation type="journal article" date="2021" name="G3 (Bethesda)">
        <title>Improved contiguity of the threespine stickleback genome using long-read sequencing.</title>
        <authorList>
            <person name="Nath S."/>
            <person name="Shaw D.E."/>
            <person name="White M.A."/>
        </authorList>
    </citation>
    <scope>NUCLEOTIDE SEQUENCE [LARGE SCALE GENOMIC DNA]</scope>
    <source>
        <strain evidence="24 25">Lake Benthic</strain>
    </source>
</reference>
<evidence type="ECO:0000256" key="13">
    <source>
        <dbReference type="ARBA" id="ARBA00047899"/>
    </source>
</evidence>
<evidence type="ECO:0000256" key="9">
    <source>
        <dbReference type="ARBA" id="ARBA00022741"/>
    </source>
</evidence>
<dbReference type="Gene3D" id="1.10.510.10">
    <property type="entry name" value="Transferase(Phosphotransferase) domain 1"/>
    <property type="match status" value="1"/>
</dbReference>
<dbReference type="Proteomes" id="UP000007635">
    <property type="component" value="Chromosome IX"/>
</dbReference>
<keyword evidence="5" id="KW-0723">Serine/threonine-protein kinase</keyword>
<keyword evidence="21" id="KW-0812">Transmembrane</keyword>
<dbReference type="EC" id="2.7.11.1" evidence="3"/>
<comment type="catalytic activity">
    <reaction evidence="14">
        <text>L-seryl-[protein] + ATP = O-phospho-L-seryl-[protein] + ADP + H(+)</text>
        <dbReference type="Rhea" id="RHEA:17989"/>
        <dbReference type="Rhea" id="RHEA-COMP:9863"/>
        <dbReference type="Rhea" id="RHEA-COMP:11604"/>
        <dbReference type="ChEBI" id="CHEBI:15378"/>
        <dbReference type="ChEBI" id="CHEBI:29999"/>
        <dbReference type="ChEBI" id="CHEBI:30616"/>
        <dbReference type="ChEBI" id="CHEBI:83421"/>
        <dbReference type="ChEBI" id="CHEBI:456216"/>
        <dbReference type="EC" id="2.7.11.1"/>
    </reaction>
</comment>
<dbReference type="GO" id="GO:0005856">
    <property type="term" value="C:cytoskeleton"/>
    <property type="evidence" value="ECO:0007669"/>
    <property type="project" value="UniProtKB-SubCell"/>
</dbReference>
<dbReference type="CDD" id="cd17069">
    <property type="entry name" value="DCX2"/>
    <property type="match status" value="1"/>
</dbReference>
<evidence type="ECO:0000256" key="5">
    <source>
        <dbReference type="ARBA" id="ARBA00022527"/>
    </source>
</evidence>
<dbReference type="Gene3D" id="3.30.200.20">
    <property type="entry name" value="Phosphorylase Kinase, domain 1"/>
    <property type="match status" value="1"/>
</dbReference>
<sequence>MSLSRSIEFEHFEEREKPHRTPKPSSGSGSQSGSRGNGLVPSPAHSAHCSFYRTRTLQSLTSEKKAKKVRFYRNGDRYFKGLVYAVSGDRFRSLDALLMELTRSLSDNVNLPQGVRALYALDGGRRVTSLEELVEGESYVCASNEPFRRVDYAKNVNPNWSVGCKTGTSRSLSSLNPLKGELQHEAKDFIKPKLVTVIRSGVKPRKAVRILLNKKTAHSFEQVLTDITDAIKLDSGAVRRLYTLEGRQIICLQDFFGDDDVFIACGPEKHRYAQDDFVLDHSECRVLKTSQARSAAPKRGAKSPRLSRRSKSPGASKTRDPLCSMNSFHCSLSLLCPSVSLHVVNGASSSQISTPKSTKSSTPSPTSPRTRAAPYFSVRTVTAHLVFTNSKARPAPVVTAVFSSAVNGNCYTPAAAVLDKYDIGKVIGDGNFAVVKECVDRSTGKEFALKIIDKAKCSGKEHLIENEVAVLRKVKHPNIIMLIEEVDTPSELYLVMELVKGGDLFDAITSSAKYTERDACVMVYNLAGALKYLHGASIVHRDIKPENLLVFEYPDGTKSLKLGDFGLATVVEGPLYTVCGTPTYVAPEIISESGYGLKVDVWAAGVITYILLCGFPPFRSENNLQEDLFEQILLGRLDFPSPYWDNVTDSAKELIGKMLQVNAEARYTAQDILRHPWVTDDAVTENNMKMEVTGKLKTHFNTAPQCNSTTAGVSVIMVSVNAEPGLVPLLLLLLLLLLLFILFLLPPPHPSLTPHPGPTGTPGAESWVHTSYPSSSCCLLPFQPSAHFPPAIITPPPPPSAHPSLSAFLPAPCRSSPTAS</sequence>
<dbReference type="InterPro" id="IPR017441">
    <property type="entry name" value="Protein_kinase_ATP_BS"/>
</dbReference>
<comment type="similarity">
    <text evidence="2">Belongs to the protein kinase superfamily. CAMK Ser/Thr protein kinase family. CaMK subfamily.</text>
</comment>
<feature type="transmembrane region" description="Helical" evidence="21">
    <location>
        <begin position="726"/>
        <end position="745"/>
    </location>
</feature>
<keyword evidence="6" id="KW-0597">Phosphoprotein</keyword>
<feature type="compositionally biased region" description="Basic and acidic residues" evidence="20">
    <location>
        <begin position="7"/>
        <end position="19"/>
    </location>
</feature>
<dbReference type="SMART" id="SM00537">
    <property type="entry name" value="DCX"/>
    <property type="match status" value="2"/>
</dbReference>
<proteinExistence type="inferred from homology"/>
<dbReference type="PROSITE" id="PS00108">
    <property type="entry name" value="PROTEIN_KINASE_ST"/>
    <property type="match status" value="1"/>
</dbReference>
<feature type="region of interest" description="Disordered" evidence="20">
    <location>
        <begin position="349"/>
        <end position="372"/>
    </location>
</feature>
<evidence type="ECO:0000256" key="19">
    <source>
        <dbReference type="PROSITE-ProRule" id="PRU10141"/>
    </source>
</evidence>
<dbReference type="FunFam" id="3.10.20.230:FF:000001">
    <property type="entry name" value="serine/threonine-protein kinase DCLK1 isoform X1"/>
    <property type="match status" value="1"/>
</dbReference>
<dbReference type="InterPro" id="IPR000719">
    <property type="entry name" value="Prot_kinase_dom"/>
</dbReference>
<dbReference type="Ensembl" id="ENSGACT00000079963.1">
    <property type="protein sequence ID" value="ENSGACP00000029038.1"/>
    <property type="gene ID" value="ENSGACG00000017187.2"/>
</dbReference>
<dbReference type="GO" id="GO:0035556">
    <property type="term" value="P:intracellular signal transduction"/>
    <property type="evidence" value="ECO:0007669"/>
    <property type="project" value="InterPro"/>
</dbReference>
<dbReference type="Pfam" id="PF00069">
    <property type="entry name" value="Pkinase"/>
    <property type="match status" value="1"/>
</dbReference>
<dbReference type="InterPro" id="IPR036572">
    <property type="entry name" value="Doublecortin_dom_sf"/>
</dbReference>
<dbReference type="InterPro" id="IPR011009">
    <property type="entry name" value="Kinase-like_dom_sf"/>
</dbReference>
<evidence type="ECO:0000259" key="23">
    <source>
        <dbReference type="PROSITE" id="PS50309"/>
    </source>
</evidence>
<feature type="region of interest" description="Disordered" evidence="20">
    <location>
        <begin position="1"/>
        <end position="44"/>
    </location>
</feature>
<dbReference type="AlphaFoldDB" id="A0AAQ4NTL3"/>
<evidence type="ECO:0000256" key="11">
    <source>
        <dbReference type="ARBA" id="ARBA00022840"/>
    </source>
</evidence>
<evidence type="ECO:0000313" key="24">
    <source>
        <dbReference type="Ensembl" id="ENSGACP00000029038.1"/>
    </source>
</evidence>
<evidence type="ECO:0000256" key="17">
    <source>
        <dbReference type="ARBA" id="ARBA00079902"/>
    </source>
</evidence>
<feature type="region of interest" description="Disordered" evidence="20">
    <location>
        <begin position="290"/>
        <end position="320"/>
    </location>
</feature>
<keyword evidence="21" id="KW-0472">Membrane</keyword>
<dbReference type="GO" id="GO:0005524">
    <property type="term" value="F:ATP binding"/>
    <property type="evidence" value="ECO:0007669"/>
    <property type="project" value="UniProtKB-UniRule"/>
</dbReference>
<name>A0AAQ4NTL3_GASAC</name>
<dbReference type="PANTHER" id="PTHR24347">
    <property type="entry name" value="SERINE/THREONINE-PROTEIN KINASE"/>
    <property type="match status" value="1"/>
</dbReference>
<keyword evidence="7" id="KW-0808">Transferase</keyword>
<dbReference type="PROSITE" id="PS00107">
    <property type="entry name" value="PROTEIN_KINASE_ATP"/>
    <property type="match status" value="1"/>
</dbReference>
<evidence type="ECO:0000256" key="4">
    <source>
        <dbReference type="ARBA" id="ARBA00022490"/>
    </source>
</evidence>
<evidence type="ECO:0000256" key="21">
    <source>
        <dbReference type="SAM" id="Phobius"/>
    </source>
</evidence>
<evidence type="ECO:0000256" key="7">
    <source>
        <dbReference type="ARBA" id="ARBA00022679"/>
    </source>
</evidence>
<evidence type="ECO:0000256" key="14">
    <source>
        <dbReference type="ARBA" id="ARBA00048679"/>
    </source>
</evidence>
<dbReference type="SMART" id="SM00220">
    <property type="entry name" value="S_TKc"/>
    <property type="match status" value="1"/>
</dbReference>
<dbReference type="FunFam" id="3.30.200.20:FF:000057">
    <property type="entry name" value="Serine/threonine-protein kinase DCLK1 isoform 2"/>
    <property type="match status" value="1"/>
</dbReference>
<evidence type="ECO:0000256" key="3">
    <source>
        <dbReference type="ARBA" id="ARBA00012513"/>
    </source>
</evidence>
<dbReference type="GO" id="GO:0007417">
    <property type="term" value="P:central nervous system development"/>
    <property type="evidence" value="ECO:0007669"/>
    <property type="project" value="UniProtKB-ARBA"/>
</dbReference>
<keyword evidence="12" id="KW-0206">Cytoskeleton</keyword>
<feature type="binding site" evidence="19">
    <location>
        <position position="450"/>
    </location>
    <ligand>
        <name>ATP</name>
        <dbReference type="ChEBI" id="CHEBI:30616"/>
    </ligand>
</feature>
<evidence type="ECO:0000256" key="18">
    <source>
        <dbReference type="ARBA" id="ARBA00080759"/>
    </source>
</evidence>
<evidence type="ECO:0000256" key="20">
    <source>
        <dbReference type="SAM" id="MobiDB-lite"/>
    </source>
</evidence>
<dbReference type="InterPro" id="IPR003533">
    <property type="entry name" value="Doublecortin_dom"/>
</dbReference>
<feature type="domain" description="Doublecortin" evidence="23">
    <location>
        <begin position="67"/>
        <end position="153"/>
    </location>
</feature>
<dbReference type="SUPFAM" id="SSF89837">
    <property type="entry name" value="Doublecortin (DC)"/>
    <property type="match status" value="2"/>
</dbReference>